<gene>
    <name evidence="2" type="ORF">M7I_5797</name>
</gene>
<dbReference type="HOGENOM" id="CLU_3106536_0_0_1"/>
<proteinExistence type="predicted"/>
<sequence>MTHETADCDPEHQTHGPPQNKCAGYDCLFGLFRDSEDGDESCWIHEPLANV</sequence>
<feature type="compositionally biased region" description="Basic and acidic residues" evidence="1">
    <location>
        <begin position="1"/>
        <end position="14"/>
    </location>
</feature>
<feature type="region of interest" description="Disordered" evidence="1">
    <location>
        <begin position="1"/>
        <end position="20"/>
    </location>
</feature>
<protein>
    <submittedName>
        <fullName evidence="2">Uncharacterized protein</fullName>
    </submittedName>
</protein>
<evidence type="ECO:0000313" key="3">
    <source>
        <dbReference type="Proteomes" id="UP000005446"/>
    </source>
</evidence>
<evidence type="ECO:0000256" key="1">
    <source>
        <dbReference type="SAM" id="MobiDB-lite"/>
    </source>
</evidence>
<organism evidence="2 3">
    <name type="scientific">Glarea lozoyensis (strain ATCC 74030 / MF5533)</name>
    <dbReference type="NCBI Taxonomy" id="1104152"/>
    <lineage>
        <taxon>Eukaryota</taxon>
        <taxon>Fungi</taxon>
        <taxon>Dikarya</taxon>
        <taxon>Ascomycota</taxon>
        <taxon>Pezizomycotina</taxon>
        <taxon>Leotiomycetes</taxon>
        <taxon>Helotiales</taxon>
        <taxon>Helotiaceae</taxon>
        <taxon>Glarea</taxon>
    </lineage>
</organism>
<accession>H0ESV0</accession>
<keyword evidence="3" id="KW-1185">Reference proteome</keyword>
<name>H0ESV0_GLAL7</name>
<evidence type="ECO:0000313" key="2">
    <source>
        <dbReference type="EMBL" id="EHK98422.1"/>
    </source>
</evidence>
<reference evidence="2 3" key="1">
    <citation type="journal article" date="2012" name="Eukaryot. Cell">
        <title>Genome sequence of the fungus Glarea lozoyensis: the first genome sequence of a species from the Helotiaceae family.</title>
        <authorList>
            <person name="Youssar L."/>
            <person name="Gruening B.A."/>
            <person name="Erxleben A."/>
            <person name="Guenther S."/>
            <person name="Huettel W."/>
        </authorList>
    </citation>
    <scope>NUCLEOTIDE SEQUENCE [LARGE SCALE GENOMIC DNA]</scope>
    <source>
        <strain evidence="3">ATCC 74030 / MF5533</strain>
    </source>
</reference>
<dbReference type="InParanoid" id="H0ESV0"/>
<dbReference type="Proteomes" id="UP000005446">
    <property type="component" value="Unassembled WGS sequence"/>
</dbReference>
<comment type="caution">
    <text evidence="2">The sequence shown here is derived from an EMBL/GenBank/DDBJ whole genome shotgun (WGS) entry which is preliminary data.</text>
</comment>
<dbReference type="EMBL" id="AGUE01000151">
    <property type="protein sequence ID" value="EHK98422.1"/>
    <property type="molecule type" value="Genomic_DNA"/>
</dbReference>
<dbReference type="AlphaFoldDB" id="H0ESV0"/>